<reference evidence="2 3" key="1">
    <citation type="submission" date="2018-06" db="EMBL/GenBank/DDBJ databases">
        <title>Paenibacillus imtechensis sp. nov.</title>
        <authorList>
            <person name="Pinnaka A.K."/>
            <person name="Singh H."/>
            <person name="Kaur M."/>
        </authorList>
    </citation>
    <scope>NUCLEOTIDE SEQUENCE [LARGE SCALE GENOMIC DNA]</scope>
    <source>
        <strain evidence="2 3">SMB1</strain>
    </source>
</reference>
<evidence type="ECO:0000313" key="3">
    <source>
        <dbReference type="Proteomes" id="UP000249522"/>
    </source>
</evidence>
<organism evidence="2 3">
    <name type="scientific">Paenibacillus sambharensis</name>
    <dbReference type="NCBI Taxonomy" id="1803190"/>
    <lineage>
        <taxon>Bacteria</taxon>
        <taxon>Bacillati</taxon>
        <taxon>Bacillota</taxon>
        <taxon>Bacilli</taxon>
        <taxon>Bacillales</taxon>
        <taxon>Paenibacillaceae</taxon>
        <taxon>Paenibacillus</taxon>
    </lineage>
</organism>
<proteinExistence type="predicted"/>
<comment type="caution">
    <text evidence="2">The sequence shown here is derived from an EMBL/GenBank/DDBJ whole genome shotgun (WGS) entry which is preliminary data.</text>
</comment>
<feature type="compositionally biased region" description="Basic residues" evidence="1">
    <location>
        <begin position="64"/>
        <end position="75"/>
    </location>
</feature>
<evidence type="ECO:0000313" key="2">
    <source>
        <dbReference type="EMBL" id="PZD93157.1"/>
    </source>
</evidence>
<dbReference type="AlphaFoldDB" id="A0A2W1LP21"/>
<accession>A0A2W1LP21</accession>
<feature type="region of interest" description="Disordered" evidence="1">
    <location>
        <begin position="19"/>
        <end position="103"/>
    </location>
</feature>
<protein>
    <submittedName>
        <fullName evidence="2">Uncharacterized protein</fullName>
    </submittedName>
</protein>
<dbReference type="EMBL" id="QKRB01000058">
    <property type="protein sequence ID" value="PZD93157.1"/>
    <property type="molecule type" value="Genomic_DNA"/>
</dbReference>
<name>A0A2W1LP21_9BACL</name>
<sequence>MLKGAGCSEVKRMQKQKLLGAAQACGSRPRQHGQCKRAEAGRGSTGSASVRSRPGSTGSASMRKQARQHGQRKRAKQAEAARAAQACEAGRGSTEQRKRADIGRSCSEQLEIAKENEKPVIVQAFSSVRSQMG</sequence>
<gene>
    <name evidence="2" type="ORF">DNH61_24220</name>
</gene>
<dbReference type="Proteomes" id="UP000249522">
    <property type="component" value="Unassembled WGS sequence"/>
</dbReference>
<dbReference type="RefSeq" id="WP_111149464.1">
    <property type="nucleotide sequence ID" value="NZ_QKRB01000058.1"/>
</dbReference>
<keyword evidence="3" id="KW-1185">Reference proteome</keyword>
<evidence type="ECO:0000256" key="1">
    <source>
        <dbReference type="SAM" id="MobiDB-lite"/>
    </source>
</evidence>
<feature type="compositionally biased region" description="Polar residues" evidence="1">
    <location>
        <begin position="45"/>
        <end position="62"/>
    </location>
</feature>
<feature type="compositionally biased region" description="Low complexity" evidence="1">
    <location>
        <begin position="78"/>
        <end position="92"/>
    </location>
</feature>